<dbReference type="KEGG" id="nev:NTE_02670"/>
<dbReference type="STRING" id="1459636.NTE_02670"/>
<dbReference type="Proteomes" id="UP000028194">
    <property type="component" value="Chromosome"/>
</dbReference>
<dbReference type="HOGENOM" id="CLU_037493_1_0_2"/>
<name>A0A075MUB7_9ARCH</name>
<protein>
    <recommendedName>
        <fullName evidence="4">DUF3179 domain-containing protein</fullName>
    </recommendedName>
</protein>
<keyword evidence="3" id="KW-1185">Reference proteome</keyword>
<gene>
    <name evidence="2" type="ORF">NTE_02670</name>
</gene>
<keyword evidence="1" id="KW-0472">Membrane</keyword>
<keyword evidence="1" id="KW-0812">Transmembrane</keyword>
<dbReference type="eggNOG" id="arCOG09395">
    <property type="taxonomic scope" value="Archaea"/>
</dbReference>
<evidence type="ECO:0000256" key="1">
    <source>
        <dbReference type="SAM" id="Phobius"/>
    </source>
</evidence>
<dbReference type="Pfam" id="PF11376">
    <property type="entry name" value="DUF3179"/>
    <property type="match status" value="1"/>
</dbReference>
<dbReference type="InterPro" id="IPR021516">
    <property type="entry name" value="DUF3179"/>
</dbReference>
<evidence type="ECO:0008006" key="4">
    <source>
        <dbReference type="Google" id="ProtNLM"/>
    </source>
</evidence>
<feature type="transmembrane region" description="Helical" evidence="1">
    <location>
        <begin position="94"/>
        <end position="119"/>
    </location>
</feature>
<evidence type="ECO:0000313" key="2">
    <source>
        <dbReference type="EMBL" id="AIF84713.1"/>
    </source>
</evidence>
<organism evidence="2 3">
    <name type="scientific">Candidatus Nitrososphaera evergladensis SR1</name>
    <dbReference type="NCBI Taxonomy" id="1459636"/>
    <lineage>
        <taxon>Archaea</taxon>
        <taxon>Nitrososphaerota</taxon>
        <taxon>Nitrososphaeria</taxon>
        <taxon>Nitrososphaerales</taxon>
        <taxon>Nitrososphaeraceae</taxon>
        <taxon>Nitrososphaera</taxon>
    </lineage>
</organism>
<feature type="transmembrane region" description="Helical" evidence="1">
    <location>
        <begin position="139"/>
        <end position="158"/>
    </location>
</feature>
<keyword evidence="1" id="KW-1133">Transmembrane helix</keyword>
<dbReference type="EMBL" id="CP007174">
    <property type="protein sequence ID" value="AIF84713.1"/>
    <property type="molecule type" value="Genomic_DNA"/>
</dbReference>
<proteinExistence type="predicted"/>
<evidence type="ECO:0000313" key="3">
    <source>
        <dbReference type="Proteomes" id="UP000028194"/>
    </source>
</evidence>
<reference evidence="2 3" key="1">
    <citation type="journal article" date="2014" name="PLoS ONE">
        <title>Genome Sequence of Candidatus Nitrososphaera evergladensis from Group I.1b Enriched from Everglades Soil Reveals Novel Genomic Features of the Ammonia-Oxidizing Archaea.</title>
        <authorList>
            <person name="Zhalnina K.V."/>
            <person name="Dias R."/>
            <person name="Leonard M.T."/>
            <person name="Dorr de Quadros P."/>
            <person name="Camargo F.A."/>
            <person name="Drew J.C."/>
            <person name="Farmerie W.G."/>
            <person name="Daroub S.H."/>
            <person name="Triplett E.W."/>
        </authorList>
    </citation>
    <scope>NUCLEOTIDE SEQUENCE [LARGE SCALE GENOMIC DNA]</scope>
    <source>
        <strain evidence="2 3">SR1</strain>
    </source>
</reference>
<feature type="transmembrane region" description="Helical" evidence="1">
    <location>
        <begin position="54"/>
        <end position="73"/>
    </location>
</feature>
<feature type="transmembrane region" description="Helical" evidence="1">
    <location>
        <begin position="12"/>
        <end position="34"/>
    </location>
</feature>
<feature type="transmembrane region" description="Helical" evidence="1">
    <location>
        <begin position="178"/>
        <end position="200"/>
    </location>
</feature>
<dbReference type="AlphaFoldDB" id="A0A075MUB7"/>
<dbReference type="eggNOG" id="arCOG12828">
    <property type="taxonomic scope" value="Archaea"/>
</dbReference>
<sequence length="541" mass="58638">MQQRRLGYIERNALTKSLLAGGITMSLYLLVVVLTTPSLPALSAIQASFSANPIVIGGTSTAVAVQTLFASYGKSLFGCNLEKRSRLGTGSGSAVGSFFSFFSLVPLGCCGSWLLLLSFLPSVLGTAASAFLIDYSKPLSYVATASVLGLTVLNGARLHRRMSRMAPRPPSVSIGKPLAILIGSIVLAVVIIASAAAATYQQQQPSSNTTSATGDRPAGPFVVVPPDKIVNGGPPRDGIPSIDNPKFTSANGAGLGDSDLVLGLEINGDIRAYPLRIMVWHEIVNDNVGGMPVAVTYCPLCFTNQVFKRAVVDDGNNNTVVEFGTSGKLYNSNLVMYDRTSESLWSQALGQGIAGKYAGVKLERVPFDLAYWKDWKELHPQSKVLSQDTGYGRPYGSDPYGDYYTSPDILFPVSHRDDRLGPKEIVIGLEENSGTYKAYKLQDVEDRHVINDQVGARPIALFSVYPFGVRLFDRALDDGAVLDFQYPDGKIMDKQTSSVWDFNGRAIEGPLKGKQLSRLPFDEGFWFEWVAFHPETELYSR</sequence>
<accession>A0A075MUB7</accession>